<feature type="domain" description="Nephrocystin 3-like N-terminal" evidence="3">
    <location>
        <begin position="285"/>
        <end position="443"/>
    </location>
</feature>
<dbReference type="PANTHER" id="PTHR10039">
    <property type="entry name" value="AMELOGENIN"/>
    <property type="match status" value="1"/>
</dbReference>
<organism evidence="4 5">
    <name type="scientific">Rhizoctonia solani</name>
    <dbReference type="NCBI Taxonomy" id="456999"/>
    <lineage>
        <taxon>Eukaryota</taxon>
        <taxon>Fungi</taxon>
        <taxon>Dikarya</taxon>
        <taxon>Basidiomycota</taxon>
        <taxon>Agaricomycotina</taxon>
        <taxon>Agaricomycetes</taxon>
        <taxon>Cantharellales</taxon>
        <taxon>Ceratobasidiaceae</taxon>
        <taxon>Rhizoctonia</taxon>
    </lineage>
</organism>
<dbReference type="InterPro" id="IPR027417">
    <property type="entry name" value="P-loop_NTPase"/>
</dbReference>
<name>A0A8H3CYH3_9AGAM</name>
<feature type="compositionally biased region" description="Low complexity" evidence="2">
    <location>
        <begin position="36"/>
        <end position="46"/>
    </location>
</feature>
<evidence type="ECO:0000313" key="5">
    <source>
        <dbReference type="Proteomes" id="UP000663843"/>
    </source>
</evidence>
<dbReference type="Proteomes" id="UP000663843">
    <property type="component" value="Unassembled WGS sequence"/>
</dbReference>
<accession>A0A8H3CYH3</accession>
<evidence type="ECO:0000259" key="3">
    <source>
        <dbReference type="Pfam" id="PF24883"/>
    </source>
</evidence>
<protein>
    <recommendedName>
        <fullName evidence="3">Nephrocystin 3-like N-terminal domain-containing protein</fullName>
    </recommendedName>
</protein>
<proteinExistence type="predicted"/>
<dbReference type="InterPro" id="IPR056884">
    <property type="entry name" value="NPHP3-like_N"/>
</dbReference>
<sequence length="620" mass="69441">MSTPLPPDPPKERGFFHSFKGRLRRAQNSVKPPDPSARGSGLSSTSGSGFRFLLRSQSVTPTPDNRLLLPASDEYASGSLHEPPTEIRMADSAATNKGLKRPENAAWGRLRSSLRTLEKGTKLIPSVNSALTAFIGCLDVIEIAASNREDYDQLTEELTLMADMLNQHTRELDSGTSNTSIANIVQSIEDQITGIKHQQERSRRNHLLNMTNVHEDVIKHYRRIEGLFRQLQCQVTLRIERGVQEQLETSLLRGMLPVDDARYNSSYSTTIKRQACTPKTREKIHQDLQGWVVGLDSAKIYWMNGMAGTGKTTIAYSLCEWLERTNRLGASFFCSRISSTCRSLDRIVPTLAYQLARYSPAFLTTLCTSLKENRDAGTLNVVQQFENLIHQPVLKAKAAIPDSVVLVIDALDECDDNYSVHMLLGVLLKFAEYLPLKFFVASRPEYVIMDRMMAREGTARSIMHLHDIEQSIVEEDIKKYLADALSSMSPPPSPKQIAILAKRAGKLFIYAATVVRYVYPKVIPVDSSARLESMLKATRKADKKTGDKYKELDRLYTTVLDAAFNEDLSTEEIDYMQRVLWAVVCAKEPMAAATIALLVDLTELQVWAALQSLRCKPGYG</sequence>
<comment type="caution">
    <text evidence="4">The sequence shown here is derived from an EMBL/GenBank/DDBJ whole genome shotgun (WGS) entry which is preliminary data.</text>
</comment>
<dbReference type="EMBL" id="CAJMWT010005113">
    <property type="protein sequence ID" value="CAE6501639.1"/>
    <property type="molecule type" value="Genomic_DNA"/>
</dbReference>
<dbReference type="Pfam" id="PF24883">
    <property type="entry name" value="NPHP3_N"/>
    <property type="match status" value="1"/>
</dbReference>
<dbReference type="PANTHER" id="PTHR10039:SF14">
    <property type="entry name" value="NACHT DOMAIN-CONTAINING PROTEIN"/>
    <property type="match status" value="1"/>
</dbReference>
<reference evidence="4" key="1">
    <citation type="submission" date="2021-01" db="EMBL/GenBank/DDBJ databases">
        <authorList>
            <person name="Kaushik A."/>
        </authorList>
    </citation>
    <scope>NUCLEOTIDE SEQUENCE</scope>
    <source>
        <strain evidence="4">AG2-2IIIB</strain>
    </source>
</reference>
<keyword evidence="1" id="KW-0677">Repeat</keyword>
<dbReference type="AlphaFoldDB" id="A0A8H3CYH3"/>
<evidence type="ECO:0000256" key="2">
    <source>
        <dbReference type="SAM" id="MobiDB-lite"/>
    </source>
</evidence>
<evidence type="ECO:0000313" key="4">
    <source>
        <dbReference type="EMBL" id="CAE6501639.1"/>
    </source>
</evidence>
<feature type="region of interest" description="Disordered" evidence="2">
    <location>
        <begin position="63"/>
        <end position="87"/>
    </location>
</feature>
<dbReference type="SUPFAM" id="SSF52540">
    <property type="entry name" value="P-loop containing nucleoside triphosphate hydrolases"/>
    <property type="match status" value="1"/>
</dbReference>
<feature type="region of interest" description="Disordered" evidence="2">
    <location>
        <begin position="1"/>
        <end position="46"/>
    </location>
</feature>
<gene>
    <name evidence="4" type="ORF">RDB_LOCUS140109</name>
</gene>
<dbReference type="Gene3D" id="3.40.50.300">
    <property type="entry name" value="P-loop containing nucleotide triphosphate hydrolases"/>
    <property type="match status" value="1"/>
</dbReference>
<evidence type="ECO:0000256" key="1">
    <source>
        <dbReference type="ARBA" id="ARBA00022737"/>
    </source>
</evidence>